<protein>
    <submittedName>
        <fullName evidence="2">Uncharacterized protein</fullName>
    </submittedName>
</protein>
<feature type="compositionally biased region" description="Pro residues" evidence="1">
    <location>
        <begin position="147"/>
        <end position="156"/>
    </location>
</feature>
<evidence type="ECO:0000313" key="3">
    <source>
        <dbReference type="Proteomes" id="UP000799118"/>
    </source>
</evidence>
<proteinExistence type="predicted"/>
<sequence length="281" mass="30898">MSVRSMLPVSPLRPSLSAGTSALVTHHPDTPFQDIAQCQAFKIAVTGGMRMNCNAQCRPVMTNKSLGQLYEVGIPMPPEKSLPTWAPPRRAKQPKVILLIFTNIQRSTRAVPLAIHQELADTPRFHPYRARSIPPPINTKARAPDPSENPPSPLTPSPEDEDDAIGSLMHPATTPGPSSIMYTSCPSGFTLTNSGWEKELVRNLRNTAKSAVLMHLELGKPLSAQDEQALQAARNIIVEQFPAFKNHLDFWGANAALREQLKNLKDTDARKKRKATTNHIA</sequence>
<evidence type="ECO:0000313" key="2">
    <source>
        <dbReference type="EMBL" id="KAE9387826.1"/>
    </source>
</evidence>
<dbReference type="AlphaFoldDB" id="A0A6A4GQX4"/>
<gene>
    <name evidence="2" type="ORF">BT96DRAFT_948074</name>
</gene>
<accession>A0A6A4GQX4</accession>
<name>A0A6A4GQX4_9AGAR</name>
<organism evidence="2 3">
    <name type="scientific">Gymnopus androsaceus JB14</name>
    <dbReference type="NCBI Taxonomy" id="1447944"/>
    <lineage>
        <taxon>Eukaryota</taxon>
        <taxon>Fungi</taxon>
        <taxon>Dikarya</taxon>
        <taxon>Basidiomycota</taxon>
        <taxon>Agaricomycotina</taxon>
        <taxon>Agaricomycetes</taxon>
        <taxon>Agaricomycetidae</taxon>
        <taxon>Agaricales</taxon>
        <taxon>Marasmiineae</taxon>
        <taxon>Omphalotaceae</taxon>
        <taxon>Gymnopus</taxon>
    </lineage>
</organism>
<feature type="region of interest" description="Disordered" evidence="1">
    <location>
        <begin position="126"/>
        <end position="179"/>
    </location>
</feature>
<evidence type="ECO:0000256" key="1">
    <source>
        <dbReference type="SAM" id="MobiDB-lite"/>
    </source>
</evidence>
<reference evidence="2" key="1">
    <citation type="journal article" date="2019" name="Environ. Microbiol.">
        <title>Fungal ecological strategies reflected in gene transcription - a case study of two litter decomposers.</title>
        <authorList>
            <person name="Barbi F."/>
            <person name="Kohler A."/>
            <person name="Barry K."/>
            <person name="Baskaran P."/>
            <person name="Daum C."/>
            <person name="Fauchery L."/>
            <person name="Ihrmark K."/>
            <person name="Kuo A."/>
            <person name="LaButti K."/>
            <person name="Lipzen A."/>
            <person name="Morin E."/>
            <person name="Grigoriev I.V."/>
            <person name="Henrissat B."/>
            <person name="Lindahl B."/>
            <person name="Martin F."/>
        </authorList>
    </citation>
    <scope>NUCLEOTIDE SEQUENCE</scope>
    <source>
        <strain evidence="2">JB14</strain>
    </source>
</reference>
<dbReference type="Proteomes" id="UP000799118">
    <property type="component" value="Unassembled WGS sequence"/>
</dbReference>
<dbReference type="OrthoDB" id="2957687at2759"/>
<keyword evidence="3" id="KW-1185">Reference proteome</keyword>
<dbReference type="EMBL" id="ML769778">
    <property type="protein sequence ID" value="KAE9387826.1"/>
    <property type="molecule type" value="Genomic_DNA"/>
</dbReference>